<feature type="non-terminal residue" evidence="1">
    <location>
        <position position="1"/>
    </location>
</feature>
<reference evidence="1" key="1">
    <citation type="submission" date="2022-03" db="EMBL/GenBank/DDBJ databases">
        <authorList>
            <person name="Martin H S."/>
        </authorList>
    </citation>
    <scope>NUCLEOTIDE SEQUENCE</scope>
</reference>
<dbReference type="InterPro" id="IPR018616">
    <property type="entry name" value="GUCD1"/>
</dbReference>
<sequence length="230" mass="26500">MTTNFKTLKTVPKESKYVEHKLKHCQQCYNWDCGIACTMMLLSLEQRENMRENFWKICQDEGFEQSTWTIDLCYLLVRFGIEHCMYTTIKGVSNTQASCDKLDYKTRKRVERRFQNADEAGILIYIQELGSEKLLSHIETRGPAIVLVDAALLVCDLCKHNKLRAEFRRAFGGPYRGHYVVVVGYAGGKILYRDPALSPRLCATSPGRLHNARRSPGTDFDAILIFKDFR</sequence>
<dbReference type="Pfam" id="PF09778">
    <property type="entry name" value="Guanylate_cyc_2"/>
    <property type="match status" value="1"/>
</dbReference>
<gene>
    <name evidence="1" type="ORF">IPOD504_LOCUS8268</name>
</gene>
<evidence type="ECO:0000313" key="2">
    <source>
        <dbReference type="Proteomes" id="UP000837857"/>
    </source>
</evidence>
<dbReference type="PANTHER" id="PTHR31400:SF1">
    <property type="entry name" value="PROTEIN GUCD1"/>
    <property type="match status" value="1"/>
</dbReference>
<keyword evidence="2" id="KW-1185">Reference proteome</keyword>
<accession>A0ABN8IEM2</accession>
<dbReference type="PANTHER" id="PTHR31400">
    <property type="entry name" value="GUANYLYL CYCLASE DOMAIN CONTAINING PROTEIN 1 GUCD1"/>
    <property type="match status" value="1"/>
</dbReference>
<dbReference type="EMBL" id="OW152832">
    <property type="protein sequence ID" value="CAH2052535.1"/>
    <property type="molecule type" value="Genomic_DNA"/>
</dbReference>
<name>A0ABN8IEM2_9NEOP</name>
<protein>
    <recommendedName>
        <fullName evidence="3">Protein GUCD1</fullName>
    </recommendedName>
</protein>
<dbReference type="Gene3D" id="3.90.70.10">
    <property type="entry name" value="Cysteine proteinases"/>
    <property type="match status" value="1"/>
</dbReference>
<evidence type="ECO:0008006" key="3">
    <source>
        <dbReference type="Google" id="ProtNLM"/>
    </source>
</evidence>
<evidence type="ECO:0000313" key="1">
    <source>
        <dbReference type="EMBL" id="CAH2052535.1"/>
    </source>
</evidence>
<organism evidence="1 2">
    <name type="scientific">Iphiclides podalirius</name>
    <name type="common">scarce swallowtail</name>
    <dbReference type="NCBI Taxonomy" id="110791"/>
    <lineage>
        <taxon>Eukaryota</taxon>
        <taxon>Metazoa</taxon>
        <taxon>Ecdysozoa</taxon>
        <taxon>Arthropoda</taxon>
        <taxon>Hexapoda</taxon>
        <taxon>Insecta</taxon>
        <taxon>Pterygota</taxon>
        <taxon>Neoptera</taxon>
        <taxon>Endopterygota</taxon>
        <taxon>Lepidoptera</taxon>
        <taxon>Glossata</taxon>
        <taxon>Ditrysia</taxon>
        <taxon>Papilionoidea</taxon>
        <taxon>Papilionidae</taxon>
        <taxon>Papilioninae</taxon>
        <taxon>Iphiclides</taxon>
    </lineage>
</organism>
<proteinExistence type="predicted"/>
<dbReference type="Proteomes" id="UP000837857">
    <property type="component" value="Chromosome 20"/>
</dbReference>